<accession>A0ABX2Q7W2</accession>
<organism evidence="1 2">
    <name type="scientific">Hymenobacter terrestris</name>
    <dbReference type="NCBI Taxonomy" id="2748310"/>
    <lineage>
        <taxon>Bacteria</taxon>
        <taxon>Pseudomonadati</taxon>
        <taxon>Bacteroidota</taxon>
        <taxon>Cytophagia</taxon>
        <taxon>Cytophagales</taxon>
        <taxon>Hymenobacteraceae</taxon>
        <taxon>Hymenobacter</taxon>
    </lineage>
</organism>
<comment type="caution">
    <text evidence="1">The sequence shown here is derived from an EMBL/GenBank/DDBJ whole genome shotgun (WGS) entry which is preliminary data.</text>
</comment>
<evidence type="ECO:0000313" key="2">
    <source>
        <dbReference type="Proteomes" id="UP000626554"/>
    </source>
</evidence>
<gene>
    <name evidence="1" type="ORF">HW556_15900</name>
</gene>
<name>A0ABX2Q7W2_9BACT</name>
<dbReference type="EMBL" id="JABKAV010000071">
    <property type="protein sequence ID" value="NVO86370.1"/>
    <property type="molecule type" value="Genomic_DNA"/>
</dbReference>
<evidence type="ECO:0008006" key="3">
    <source>
        <dbReference type="Google" id="ProtNLM"/>
    </source>
</evidence>
<sequence>MLIPLFSGVAKILLFLFGTNHGSPYPGVATPDGSAPPLYSFLQQHFDSTIVYQQQGTWNQGPDMLILSKQGPEVYFFTYRSPYKLAQGRYVPGGLTQQFSRQEVRFRATLPDTNRYLLLQPIPASKLRQTWQNLRPAQLWQVRDNGTRPINLPCMIEDATTTVLWFLTRSGSRNASFYAPDFYEQCEGPEVNRRQAINTRLALEAMLKP</sequence>
<evidence type="ECO:0000313" key="1">
    <source>
        <dbReference type="EMBL" id="NVO86370.1"/>
    </source>
</evidence>
<dbReference type="RefSeq" id="WP_176901103.1">
    <property type="nucleotide sequence ID" value="NZ_JABKAV010000071.1"/>
</dbReference>
<protein>
    <recommendedName>
        <fullName evidence="3">GLPGLI family protein</fullName>
    </recommendedName>
</protein>
<keyword evidence="2" id="KW-1185">Reference proteome</keyword>
<dbReference type="Proteomes" id="UP000626554">
    <property type="component" value="Unassembled WGS sequence"/>
</dbReference>
<reference evidence="1 2" key="1">
    <citation type="submission" date="2020-05" db="EMBL/GenBank/DDBJ databases">
        <title>Hymenobacter terrestris sp. nov. and Hymenobacter lapidiphilus sp. nov., isolated from regoliths in Antarctica.</title>
        <authorList>
            <person name="Sedlacek I."/>
            <person name="Pantucek R."/>
            <person name="Zeman M."/>
            <person name="Holochova P."/>
            <person name="Kralova S."/>
            <person name="Stankova E."/>
            <person name="Sedo O."/>
            <person name="Micenkova L."/>
            <person name="Svec P."/>
            <person name="Gupta V."/>
            <person name="Sood U."/>
            <person name="Korpole U.S."/>
            <person name="Lal R."/>
        </authorList>
    </citation>
    <scope>NUCLEOTIDE SEQUENCE [LARGE SCALE GENOMIC DNA]</scope>
    <source>
        <strain evidence="1 2">P5252</strain>
    </source>
</reference>
<proteinExistence type="predicted"/>